<sequence>MGDRRFIDFQFQDLNSSLRPRLGNATANNTCIVDDSFKYNLNGAVYSLVFILGLITNSAFLFVFCFHMKMRSETVIFINNLALSDLLFVCTLPFKIFYNFNHHWPFGDTLCKISGTAFLTNIYGSMLFLTCIRPGGIPPLCCAGVWILVLSGGISASLFSTTNVNNTTTTCFEGFSKRVWKTYLSKVTIFIELIGFIIPLILNVSCSSVVLRTLHKPAALSQIGTNKKKCIMAVFVVCFVPYNSVLFLYALVRSQTITNCLLERFAKIMYPITLCLATLNCCFDPFIYYFNLESFQKSFYINTRIRMEVLFKTETPRPQSLPFQLFKRKLVIKQEIMV</sequence>
<feature type="transmembrane region" description="Helical" evidence="9">
    <location>
        <begin position="189"/>
        <end position="211"/>
    </location>
</feature>
<dbReference type="InterPro" id="IPR017452">
    <property type="entry name" value="GPCR_Rhodpsn_7TM"/>
</dbReference>
<dbReference type="InterPro" id="IPR000276">
    <property type="entry name" value="GPCR_Rhodpsn"/>
</dbReference>
<organism evidence="11 12">
    <name type="scientific">Neotoma lepida</name>
    <name type="common">Desert woodrat</name>
    <dbReference type="NCBI Taxonomy" id="56216"/>
    <lineage>
        <taxon>Eukaryota</taxon>
        <taxon>Metazoa</taxon>
        <taxon>Chordata</taxon>
        <taxon>Craniata</taxon>
        <taxon>Vertebrata</taxon>
        <taxon>Euteleostomi</taxon>
        <taxon>Mammalia</taxon>
        <taxon>Eutheria</taxon>
        <taxon>Euarchontoglires</taxon>
        <taxon>Glires</taxon>
        <taxon>Rodentia</taxon>
        <taxon>Myomorpha</taxon>
        <taxon>Muroidea</taxon>
        <taxon>Cricetidae</taxon>
        <taxon>Neotominae</taxon>
        <taxon>Neotoma</taxon>
    </lineage>
</organism>
<dbReference type="PANTHER" id="PTHR24232:SF41">
    <property type="entry name" value="LYSOPHOSPHATIDIC ACID RECEPTOR 4"/>
    <property type="match status" value="1"/>
</dbReference>
<feature type="transmembrane region" description="Helical" evidence="9">
    <location>
        <begin position="44"/>
        <end position="65"/>
    </location>
</feature>
<feature type="transmembrane region" description="Helical" evidence="9">
    <location>
        <begin position="113"/>
        <end position="132"/>
    </location>
</feature>
<dbReference type="GO" id="GO:0007200">
    <property type="term" value="P:phospholipase C-activating G protein-coupled receptor signaling pathway"/>
    <property type="evidence" value="ECO:0007669"/>
    <property type="project" value="TreeGrafter"/>
</dbReference>
<proteinExistence type="predicted"/>
<evidence type="ECO:0000256" key="2">
    <source>
        <dbReference type="ARBA" id="ARBA00022692"/>
    </source>
</evidence>
<keyword evidence="6" id="KW-0675">Receptor</keyword>
<reference evidence="11 12" key="1">
    <citation type="submission" date="2016-06" db="EMBL/GenBank/DDBJ databases">
        <title>The Draft Genome Sequence and Annotation of the Desert Woodrat Neotoma lepida.</title>
        <authorList>
            <person name="Campbell M."/>
            <person name="Oakeson K.F."/>
            <person name="Yandell M."/>
            <person name="Halpert J.R."/>
            <person name="Dearing D."/>
        </authorList>
    </citation>
    <scope>NUCLEOTIDE SEQUENCE [LARGE SCALE GENOMIC DNA]</scope>
    <source>
        <strain evidence="11">417</strain>
        <tissue evidence="11">Liver</tissue>
    </source>
</reference>
<dbReference type="GO" id="GO:0005886">
    <property type="term" value="C:plasma membrane"/>
    <property type="evidence" value="ECO:0007669"/>
    <property type="project" value="TreeGrafter"/>
</dbReference>
<evidence type="ECO:0000256" key="4">
    <source>
        <dbReference type="ARBA" id="ARBA00023040"/>
    </source>
</evidence>
<keyword evidence="8" id="KW-0807">Transducer</keyword>
<dbReference type="Pfam" id="PF00001">
    <property type="entry name" value="7tm_1"/>
    <property type="match status" value="2"/>
</dbReference>
<keyword evidence="4" id="KW-0297">G-protein coupled receptor</keyword>
<evidence type="ECO:0000256" key="8">
    <source>
        <dbReference type="ARBA" id="ARBA00023224"/>
    </source>
</evidence>
<keyword evidence="12" id="KW-1185">Reference proteome</keyword>
<keyword evidence="2 9" id="KW-0812">Transmembrane</keyword>
<feature type="non-terminal residue" evidence="11">
    <location>
        <position position="338"/>
    </location>
</feature>
<feature type="transmembrane region" description="Helical" evidence="9">
    <location>
        <begin position="268"/>
        <end position="290"/>
    </location>
</feature>
<dbReference type="AlphaFoldDB" id="A0A1A6GNI2"/>
<feature type="transmembrane region" description="Helical" evidence="9">
    <location>
        <begin position="231"/>
        <end position="252"/>
    </location>
</feature>
<dbReference type="EMBL" id="LZPO01076801">
    <property type="protein sequence ID" value="OBS67843.1"/>
    <property type="molecule type" value="Genomic_DNA"/>
</dbReference>
<dbReference type="OrthoDB" id="5781782at2759"/>
<dbReference type="STRING" id="56216.A0A1A6GNI2"/>
<keyword evidence="7" id="KW-0325">Glycoprotein</keyword>
<accession>A0A1A6GNI2</accession>
<feature type="transmembrane region" description="Helical" evidence="9">
    <location>
        <begin position="77"/>
        <end position="98"/>
    </location>
</feature>
<name>A0A1A6GNI2_NEOLE</name>
<dbReference type="Proteomes" id="UP000092124">
    <property type="component" value="Unassembled WGS sequence"/>
</dbReference>
<evidence type="ECO:0000256" key="9">
    <source>
        <dbReference type="SAM" id="Phobius"/>
    </source>
</evidence>
<dbReference type="GO" id="GO:0070915">
    <property type="term" value="F:lysophosphatidic acid receptor activity"/>
    <property type="evidence" value="ECO:0007669"/>
    <property type="project" value="TreeGrafter"/>
</dbReference>
<evidence type="ECO:0000256" key="3">
    <source>
        <dbReference type="ARBA" id="ARBA00022989"/>
    </source>
</evidence>
<feature type="transmembrane region" description="Helical" evidence="9">
    <location>
        <begin position="139"/>
        <end position="159"/>
    </location>
</feature>
<dbReference type="PRINTS" id="PR00237">
    <property type="entry name" value="GPCRRHODOPSN"/>
</dbReference>
<dbReference type="Gene3D" id="1.20.1070.10">
    <property type="entry name" value="Rhodopsin 7-helix transmembrane proteins"/>
    <property type="match status" value="2"/>
</dbReference>
<evidence type="ECO:0000256" key="6">
    <source>
        <dbReference type="ARBA" id="ARBA00023170"/>
    </source>
</evidence>
<comment type="caution">
    <text evidence="11">The sequence shown here is derived from an EMBL/GenBank/DDBJ whole genome shotgun (WGS) entry which is preliminary data.</text>
</comment>
<protein>
    <recommendedName>
        <fullName evidence="10">G-protein coupled receptors family 1 profile domain-containing protein</fullName>
    </recommendedName>
</protein>
<dbReference type="PROSITE" id="PS50262">
    <property type="entry name" value="G_PROTEIN_RECEP_F1_2"/>
    <property type="match status" value="1"/>
</dbReference>
<comment type="subcellular location">
    <subcellularLocation>
        <location evidence="1">Membrane</location>
        <topology evidence="1">Multi-pass membrane protein</topology>
    </subcellularLocation>
</comment>
<evidence type="ECO:0000259" key="10">
    <source>
        <dbReference type="PROSITE" id="PS50262"/>
    </source>
</evidence>
<keyword evidence="5 9" id="KW-0472">Membrane</keyword>
<evidence type="ECO:0000313" key="11">
    <source>
        <dbReference type="EMBL" id="OBS67843.1"/>
    </source>
</evidence>
<evidence type="ECO:0000256" key="7">
    <source>
        <dbReference type="ARBA" id="ARBA00023180"/>
    </source>
</evidence>
<evidence type="ECO:0000313" key="12">
    <source>
        <dbReference type="Proteomes" id="UP000092124"/>
    </source>
</evidence>
<evidence type="ECO:0000256" key="5">
    <source>
        <dbReference type="ARBA" id="ARBA00023136"/>
    </source>
</evidence>
<feature type="domain" description="G-protein coupled receptors family 1 profile" evidence="10">
    <location>
        <begin position="56"/>
        <end position="288"/>
    </location>
</feature>
<dbReference type="GO" id="GO:0035025">
    <property type="term" value="P:positive regulation of Rho protein signal transduction"/>
    <property type="evidence" value="ECO:0007669"/>
    <property type="project" value="TreeGrafter"/>
</dbReference>
<dbReference type="SUPFAM" id="SSF81321">
    <property type="entry name" value="Family A G protein-coupled receptor-like"/>
    <property type="match status" value="1"/>
</dbReference>
<gene>
    <name evidence="11" type="ORF">A6R68_03617</name>
</gene>
<keyword evidence="3 9" id="KW-1133">Transmembrane helix</keyword>
<evidence type="ECO:0000256" key="1">
    <source>
        <dbReference type="ARBA" id="ARBA00004141"/>
    </source>
</evidence>
<dbReference type="PANTHER" id="PTHR24232">
    <property type="entry name" value="G-PROTEIN COUPLED RECEPTOR"/>
    <property type="match status" value="1"/>
</dbReference>